<evidence type="ECO:0000256" key="12">
    <source>
        <dbReference type="ARBA" id="ARBA00023012"/>
    </source>
</evidence>
<dbReference type="InterPro" id="IPR003661">
    <property type="entry name" value="HisK_dim/P_dom"/>
</dbReference>
<dbReference type="PRINTS" id="PR00344">
    <property type="entry name" value="BCTRLSENSOR"/>
</dbReference>
<comment type="caution">
    <text evidence="18">The sequence shown here is derived from an EMBL/GenBank/DDBJ whole genome shotgun (WGS) entry which is preliminary data.</text>
</comment>
<dbReference type="EC" id="2.7.13.3" evidence="4"/>
<evidence type="ECO:0000256" key="14">
    <source>
        <dbReference type="ARBA" id="ARBA00039401"/>
    </source>
</evidence>
<keyword evidence="8" id="KW-0547">Nucleotide-binding</keyword>
<dbReference type="SMART" id="SM00388">
    <property type="entry name" value="HisKA"/>
    <property type="match status" value="1"/>
</dbReference>
<dbReference type="InterPro" id="IPR000700">
    <property type="entry name" value="PAS-assoc_C"/>
</dbReference>
<feature type="domain" description="PAC" evidence="17">
    <location>
        <begin position="87"/>
        <end position="137"/>
    </location>
</feature>
<dbReference type="InterPro" id="IPR000014">
    <property type="entry name" value="PAS"/>
</dbReference>
<evidence type="ECO:0000313" key="19">
    <source>
        <dbReference type="Proteomes" id="UP001500320"/>
    </source>
</evidence>
<evidence type="ECO:0000256" key="7">
    <source>
        <dbReference type="ARBA" id="ARBA00022692"/>
    </source>
</evidence>
<dbReference type="Pfam" id="PF00512">
    <property type="entry name" value="HisKA"/>
    <property type="match status" value="1"/>
</dbReference>
<dbReference type="InterPro" id="IPR001610">
    <property type="entry name" value="PAC"/>
</dbReference>
<dbReference type="EMBL" id="BAAAUT010000027">
    <property type="protein sequence ID" value="GAA3141922.1"/>
    <property type="molecule type" value="Genomic_DNA"/>
</dbReference>
<dbReference type="InterPro" id="IPR003018">
    <property type="entry name" value="GAF"/>
</dbReference>
<dbReference type="InterPro" id="IPR004358">
    <property type="entry name" value="Sig_transdc_His_kin-like_C"/>
</dbReference>
<gene>
    <name evidence="18" type="ORF">GCM10010466_36120</name>
</gene>
<dbReference type="SMART" id="SM00091">
    <property type="entry name" value="PAS"/>
    <property type="match status" value="3"/>
</dbReference>
<dbReference type="CDD" id="cd00075">
    <property type="entry name" value="HATPase"/>
    <property type="match status" value="1"/>
</dbReference>
<dbReference type="PROSITE" id="PS50113">
    <property type="entry name" value="PAC"/>
    <property type="match status" value="2"/>
</dbReference>
<evidence type="ECO:0000259" key="15">
    <source>
        <dbReference type="PROSITE" id="PS50109"/>
    </source>
</evidence>
<dbReference type="InterPro" id="IPR003594">
    <property type="entry name" value="HATPase_dom"/>
</dbReference>
<evidence type="ECO:0000256" key="5">
    <source>
        <dbReference type="ARBA" id="ARBA00022553"/>
    </source>
</evidence>
<keyword evidence="6" id="KW-0808">Transferase</keyword>
<keyword evidence="10" id="KW-0067">ATP-binding</keyword>
<keyword evidence="5" id="KW-0597">Phosphoprotein</keyword>
<evidence type="ECO:0000256" key="3">
    <source>
        <dbReference type="ARBA" id="ARBA00004236"/>
    </source>
</evidence>
<keyword evidence="13" id="KW-0472">Membrane</keyword>
<keyword evidence="9" id="KW-0418">Kinase</keyword>
<dbReference type="PROSITE" id="PS50112">
    <property type="entry name" value="PAS"/>
    <property type="match status" value="1"/>
</dbReference>
<dbReference type="Pfam" id="PF00989">
    <property type="entry name" value="PAS"/>
    <property type="match status" value="1"/>
</dbReference>
<dbReference type="SUPFAM" id="SSF55785">
    <property type="entry name" value="PYP-like sensor domain (PAS domain)"/>
    <property type="match status" value="3"/>
</dbReference>
<dbReference type="InterPro" id="IPR036890">
    <property type="entry name" value="HATPase_C_sf"/>
</dbReference>
<dbReference type="PANTHER" id="PTHR42878:SF7">
    <property type="entry name" value="SENSOR HISTIDINE KINASE GLRK"/>
    <property type="match status" value="1"/>
</dbReference>
<dbReference type="Gene3D" id="3.30.565.10">
    <property type="entry name" value="Histidine kinase-like ATPase, C-terminal domain"/>
    <property type="match status" value="1"/>
</dbReference>
<keyword evidence="12" id="KW-0902">Two-component regulatory system</keyword>
<dbReference type="InterPro" id="IPR035965">
    <property type="entry name" value="PAS-like_dom_sf"/>
</dbReference>
<evidence type="ECO:0000256" key="11">
    <source>
        <dbReference type="ARBA" id="ARBA00022989"/>
    </source>
</evidence>
<feature type="domain" description="Histidine kinase" evidence="15">
    <location>
        <begin position="575"/>
        <end position="810"/>
    </location>
</feature>
<comment type="subcellular location">
    <subcellularLocation>
        <location evidence="3">Cell membrane</location>
    </subcellularLocation>
    <subcellularLocation>
        <location evidence="2">Membrane</location>
        <topology evidence="2">Multi-pass membrane protein</topology>
    </subcellularLocation>
</comment>
<dbReference type="Pfam" id="PF08448">
    <property type="entry name" value="PAS_4"/>
    <property type="match status" value="2"/>
</dbReference>
<organism evidence="18 19">
    <name type="scientific">Planomonospora alba</name>
    <dbReference type="NCBI Taxonomy" id="161354"/>
    <lineage>
        <taxon>Bacteria</taxon>
        <taxon>Bacillati</taxon>
        <taxon>Actinomycetota</taxon>
        <taxon>Actinomycetes</taxon>
        <taxon>Streptosporangiales</taxon>
        <taxon>Streptosporangiaceae</taxon>
        <taxon>Planomonospora</taxon>
    </lineage>
</organism>
<dbReference type="Gene3D" id="1.10.287.130">
    <property type="match status" value="1"/>
</dbReference>
<dbReference type="CDD" id="cd00130">
    <property type="entry name" value="PAS"/>
    <property type="match status" value="1"/>
</dbReference>
<feature type="domain" description="PAS" evidence="16">
    <location>
        <begin position="9"/>
        <end position="80"/>
    </location>
</feature>
<evidence type="ECO:0000256" key="10">
    <source>
        <dbReference type="ARBA" id="ARBA00022840"/>
    </source>
</evidence>
<dbReference type="NCBIfam" id="TIGR00229">
    <property type="entry name" value="sensory_box"/>
    <property type="match status" value="1"/>
</dbReference>
<dbReference type="Pfam" id="PF13185">
    <property type="entry name" value="GAF_2"/>
    <property type="match status" value="1"/>
</dbReference>
<keyword evidence="11" id="KW-1133">Transmembrane helix</keyword>
<evidence type="ECO:0000259" key="17">
    <source>
        <dbReference type="PROSITE" id="PS50113"/>
    </source>
</evidence>
<evidence type="ECO:0000256" key="8">
    <source>
        <dbReference type="ARBA" id="ARBA00022741"/>
    </source>
</evidence>
<evidence type="ECO:0000256" key="4">
    <source>
        <dbReference type="ARBA" id="ARBA00012438"/>
    </source>
</evidence>
<dbReference type="SMART" id="SM00387">
    <property type="entry name" value="HATPase_c"/>
    <property type="match status" value="1"/>
</dbReference>
<dbReference type="SUPFAM" id="SSF55781">
    <property type="entry name" value="GAF domain-like"/>
    <property type="match status" value="1"/>
</dbReference>
<name>A0ABP6NAV8_9ACTN</name>
<dbReference type="InterPro" id="IPR029016">
    <property type="entry name" value="GAF-like_dom_sf"/>
</dbReference>
<dbReference type="Gene3D" id="3.30.450.40">
    <property type="match status" value="1"/>
</dbReference>
<evidence type="ECO:0000256" key="1">
    <source>
        <dbReference type="ARBA" id="ARBA00000085"/>
    </source>
</evidence>
<dbReference type="SMART" id="SM00086">
    <property type="entry name" value="PAC"/>
    <property type="match status" value="3"/>
</dbReference>
<dbReference type="InterPro" id="IPR013767">
    <property type="entry name" value="PAS_fold"/>
</dbReference>
<dbReference type="InterPro" id="IPR013656">
    <property type="entry name" value="PAS_4"/>
</dbReference>
<dbReference type="PROSITE" id="PS50109">
    <property type="entry name" value="HIS_KIN"/>
    <property type="match status" value="1"/>
</dbReference>
<comment type="catalytic activity">
    <reaction evidence="1">
        <text>ATP + protein L-histidine = ADP + protein N-phospho-L-histidine.</text>
        <dbReference type="EC" id="2.7.13.3"/>
    </reaction>
</comment>
<dbReference type="InterPro" id="IPR050351">
    <property type="entry name" value="BphY/WalK/GraS-like"/>
</dbReference>
<evidence type="ECO:0000313" key="18">
    <source>
        <dbReference type="EMBL" id="GAA3141922.1"/>
    </source>
</evidence>
<evidence type="ECO:0000256" key="2">
    <source>
        <dbReference type="ARBA" id="ARBA00004141"/>
    </source>
</evidence>
<dbReference type="SMART" id="SM00065">
    <property type="entry name" value="GAF"/>
    <property type="match status" value="1"/>
</dbReference>
<dbReference type="Gene3D" id="3.30.450.20">
    <property type="entry name" value="PAS domain"/>
    <property type="match status" value="3"/>
</dbReference>
<dbReference type="Pfam" id="PF02518">
    <property type="entry name" value="HATPase_c"/>
    <property type="match status" value="1"/>
</dbReference>
<dbReference type="InterPro" id="IPR036097">
    <property type="entry name" value="HisK_dim/P_sf"/>
</dbReference>
<evidence type="ECO:0000256" key="6">
    <source>
        <dbReference type="ARBA" id="ARBA00022679"/>
    </source>
</evidence>
<evidence type="ECO:0000256" key="13">
    <source>
        <dbReference type="ARBA" id="ARBA00023136"/>
    </source>
</evidence>
<dbReference type="PANTHER" id="PTHR42878">
    <property type="entry name" value="TWO-COMPONENT HISTIDINE KINASE"/>
    <property type="match status" value="1"/>
</dbReference>
<dbReference type="InterPro" id="IPR005467">
    <property type="entry name" value="His_kinase_dom"/>
</dbReference>
<dbReference type="RefSeq" id="WP_344860914.1">
    <property type="nucleotide sequence ID" value="NZ_BAAAUT010000027.1"/>
</dbReference>
<evidence type="ECO:0000259" key="16">
    <source>
        <dbReference type="PROSITE" id="PS50112"/>
    </source>
</evidence>
<reference evidence="19" key="1">
    <citation type="journal article" date="2019" name="Int. J. Syst. Evol. Microbiol.">
        <title>The Global Catalogue of Microorganisms (GCM) 10K type strain sequencing project: providing services to taxonomists for standard genome sequencing and annotation.</title>
        <authorList>
            <consortium name="The Broad Institute Genomics Platform"/>
            <consortium name="The Broad Institute Genome Sequencing Center for Infectious Disease"/>
            <person name="Wu L."/>
            <person name="Ma J."/>
        </authorList>
    </citation>
    <scope>NUCLEOTIDE SEQUENCE [LARGE SCALE GENOMIC DNA]</scope>
    <source>
        <strain evidence="19">JCM 9373</strain>
    </source>
</reference>
<proteinExistence type="predicted"/>
<protein>
    <recommendedName>
        <fullName evidence="14">Sensor-like histidine kinase SenX3</fullName>
        <ecNumber evidence="4">2.7.13.3</ecNumber>
    </recommendedName>
</protein>
<sequence>MGTVGRLGDAETLQEILERARDAFISLDARGTVRAWNAAAERLFGWPAAEALGRRVTELLAPPPLRRRYDEGLVHLIRHGSSVLPDHRVELTVTDRDGREFPVEMALQIDDVHGEPAVHAFVHDISDRRAAQRQLEEERTFLQALLDSLQVGVMACDNDGRLTVVNRAAREIHRLPDGPAAGDGPWPHSDRLFAPDGRTRLRPEHSPLARAFAGEHVEGQHLVIRPPGAAARRCVVNSRPIATADGRRLGAVSALHDVTDQHRAQVLRDAQHAVAQVLAEATCSEQASAGVLTAVVRALDWSYGEYWQIGSEQGLLACVGSWSRPGVAFSCDPQEKAGPGQGLAGLVWESGQVAWVSDLRTDPRPFTRRQEALEAGLRTAVALPVRSGDQVLGVLIFCSDAVQEPDDDLAAMLDGVCAHVGRYLERRRAEELTLALAASRRHFDQVVSQIDDNVWTIEILPDRRTRSVYQSQRAAGIFGDPVPGDADISGLMLRHVHPDDLADYASFDDRVRSGEAAQIECRFVGMDGVVRWIWIRSTPRREDGRLFADGISTDVTERHRLAEEHDRMKDELVALVSHELRNPIGAIRGYVEMLVDSPGLTDTQRMFAGIIDRTSAHLLRLVDDLLDLARLDAGHICIDPRPVSLTRMVRQAVDDHRAAAEARRLTVAADLDVQLPVHADPVRLRQVLDNLLSNAVKYTPEGGTVTVAVGTGGEGDVRGADGGGCAGGRTGGRTAVVTVADTGIGIPAEQYPQLFTRFFRASTAQEAGIKGTGLGLAITRAIVEAHGGTISAGPREGGGTVFTVRLPCPAPPQG</sequence>
<dbReference type="SUPFAM" id="SSF47384">
    <property type="entry name" value="Homodimeric domain of signal transducing histidine kinase"/>
    <property type="match status" value="1"/>
</dbReference>
<keyword evidence="19" id="KW-1185">Reference proteome</keyword>
<feature type="domain" description="PAC" evidence="17">
    <location>
        <begin position="517"/>
        <end position="567"/>
    </location>
</feature>
<dbReference type="SUPFAM" id="SSF55874">
    <property type="entry name" value="ATPase domain of HSP90 chaperone/DNA topoisomerase II/histidine kinase"/>
    <property type="match status" value="1"/>
</dbReference>
<dbReference type="Proteomes" id="UP001500320">
    <property type="component" value="Unassembled WGS sequence"/>
</dbReference>
<dbReference type="CDD" id="cd00082">
    <property type="entry name" value="HisKA"/>
    <property type="match status" value="1"/>
</dbReference>
<evidence type="ECO:0000256" key="9">
    <source>
        <dbReference type="ARBA" id="ARBA00022777"/>
    </source>
</evidence>
<accession>A0ABP6NAV8</accession>
<keyword evidence="7" id="KW-0812">Transmembrane</keyword>